<dbReference type="EMBL" id="CP062916">
    <property type="protein sequence ID" value="QPF09357.1"/>
    <property type="molecule type" value="Genomic_DNA"/>
</dbReference>
<feature type="chain" id="PRO_5044389621" evidence="1">
    <location>
        <begin position="24"/>
        <end position="183"/>
    </location>
</feature>
<accession>A0A380SDI4</accession>
<reference evidence="2 5" key="2">
    <citation type="submission" date="2020-10" db="EMBL/GenBank/DDBJ databases">
        <title>Resistance determinants and their genetic context in bacteria from a longitudinal study of pigs reared under conventional and antibiotic-free husbandry practices.</title>
        <authorList>
            <person name="Poulin-Laprade D."/>
            <person name="Brouard J.-S."/>
            <person name="Gagnon N."/>
            <person name="Turcotte A."/>
            <person name="Langlois A."/>
            <person name="Matte J.J."/>
            <person name="Carrillo C.D."/>
            <person name="Zaheer R."/>
            <person name="McAllister T."/>
            <person name="Topp E."/>
            <person name="Talbot G."/>
        </authorList>
    </citation>
    <scope>NUCLEOTIDE SEQUENCE [LARGE SCALE GENOMIC DNA]</scope>
    <source>
        <strain evidence="2 5">Res13-Abat-PEB01-P1-04-A</strain>
    </source>
</reference>
<gene>
    <name evidence="2" type="ORF">IMO34_02660</name>
    <name evidence="3" type="ORF">NCTC13038_05174</name>
</gene>
<dbReference type="SUPFAM" id="SSF56925">
    <property type="entry name" value="OMPA-like"/>
    <property type="match status" value="1"/>
</dbReference>
<dbReference type="RefSeq" id="WP_041147395.1">
    <property type="nucleotide sequence ID" value="NZ_BJNO01000015.1"/>
</dbReference>
<proteinExistence type="predicted"/>
<dbReference type="AlphaFoldDB" id="A0A380SDI4"/>
<protein>
    <submittedName>
        <fullName evidence="2">Outer membrane beta-barrel protein</fullName>
    </submittedName>
    <submittedName>
        <fullName evidence="3">Outer membrane protein</fullName>
    </submittedName>
</protein>
<keyword evidence="1" id="KW-0732">Signal</keyword>
<organism evidence="3 4">
    <name type="scientific">Raoultella terrigena</name>
    <name type="common">Klebsiella terrigena</name>
    <dbReference type="NCBI Taxonomy" id="577"/>
    <lineage>
        <taxon>Bacteria</taxon>
        <taxon>Pseudomonadati</taxon>
        <taxon>Pseudomonadota</taxon>
        <taxon>Gammaproteobacteria</taxon>
        <taxon>Enterobacterales</taxon>
        <taxon>Enterobacteriaceae</taxon>
        <taxon>Klebsiella/Raoultella group</taxon>
        <taxon>Raoultella</taxon>
    </lineage>
</organism>
<dbReference type="GeneID" id="57502765"/>
<name>A0A380SDI4_RAOTE</name>
<evidence type="ECO:0000256" key="1">
    <source>
        <dbReference type="SAM" id="SignalP"/>
    </source>
</evidence>
<evidence type="ECO:0000313" key="5">
    <source>
        <dbReference type="Proteomes" id="UP000594500"/>
    </source>
</evidence>
<evidence type="ECO:0000313" key="2">
    <source>
        <dbReference type="EMBL" id="QPF09357.1"/>
    </source>
</evidence>
<dbReference type="Proteomes" id="UP000594500">
    <property type="component" value="Chromosome"/>
</dbReference>
<dbReference type="InterPro" id="IPR011250">
    <property type="entry name" value="OMP/PagP_B-barrel"/>
</dbReference>
<dbReference type="Gene3D" id="2.40.160.20">
    <property type="match status" value="1"/>
</dbReference>
<dbReference type="InterPro" id="IPR009998">
    <property type="entry name" value="YfaZ"/>
</dbReference>
<dbReference type="Proteomes" id="UP000332594">
    <property type="component" value="Unassembled WGS sequence"/>
</dbReference>
<dbReference type="EMBL" id="CAADJG010000002">
    <property type="protein sequence ID" value="VFS85718.1"/>
    <property type="molecule type" value="Genomic_DNA"/>
</dbReference>
<sequence>MSMFTSKSVLLVAALCASGAASASVNLHGEAGEEFTHLSASFNADDPGMTFNGSWAHSDNDGDIAGLGMGYNFDLGPFLLTMGGKALYLNPQDSDEGYAIALGGGAQLPLGDFFTLFGEAYYSPDSMSSGVDDYVEANAGVRINVIKSLSIEAGYRYMDMAGKNSHRDNTLADGAYAGFNFRF</sequence>
<dbReference type="Pfam" id="PF07437">
    <property type="entry name" value="YfaZ"/>
    <property type="match status" value="1"/>
</dbReference>
<evidence type="ECO:0000313" key="4">
    <source>
        <dbReference type="Proteomes" id="UP000332594"/>
    </source>
</evidence>
<evidence type="ECO:0000313" key="3">
    <source>
        <dbReference type="EMBL" id="VFS85718.1"/>
    </source>
</evidence>
<reference evidence="3 4" key="1">
    <citation type="submission" date="2019-03" db="EMBL/GenBank/DDBJ databases">
        <authorList>
            <consortium name="Pathogen Informatics"/>
        </authorList>
    </citation>
    <scope>NUCLEOTIDE SEQUENCE [LARGE SCALE GENOMIC DNA]</scope>
    <source>
        <strain evidence="3 4">NCTC13038</strain>
    </source>
</reference>
<feature type="signal peptide" evidence="1">
    <location>
        <begin position="1"/>
        <end position="23"/>
    </location>
</feature>
<dbReference type="OrthoDB" id="6506259at2"/>